<keyword evidence="2" id="KW-1185">Reference proteome</keyword>
<dbReference type="PROSITE" id="PS51257">
    <property type="entry name" value="PROKAR_LIPOPROTEIN"/>
    <property type="match status" value="1"/>
</dbReference>
<proteinExistence type="predicted"/>
<protein>
    <recommendedName>
        <fullName evidence="3">Tetratricopeptide repeat protein</fullName>
    </recommendedName>
</protein>
<organism evidence="1 2">
    <name type="scientific">Lacipirellula limnantheis</name>
    <dbReference type="NCBI Taxonomy" id="2528024"/>
    <lineage>
        <taxon>Bacteria</taxon>
        <taxon>Pseudomonadati</taxon>
        <taxon>Planctomycetota</taxon>
        <taxon>Planctomycetia</taxon>
        <taxon>Pirellulales</taxon>
        <taxon>Lacipirellulaceae</taxon>
        <taxon>Lacipirellula</taxon>
    </lineage>
</organism>
<sequence length="138" mass="15082">MQSKAIEVVSERLRRIVLFGIALTLASTACGCGGDRPIVSDANKLFIEASKLIGEGQKQAALDKLNESIASEPLLWSYRERAKLLLEMGRDEDALNDCDAALNIAPEDPDLLWLKGEIAKPAAQRFQGKFKSPPSSNR</sequence>
<evidence type="ECO:0008006" key="3">
    <source>
        <dbReference type="Google" id="ProtNLM"/>
    </source>
</evidence>
<evidence type="ECO:0000313" key="1">
    <source>
        <dbReference type="EMBL" id="QDT74169.1"/>
    </source>
</evidence>
<gene>
    <name evidence="1" type="ORF">I41_33640</name>
</gene>
<accession>A0A517U0L9</accession>
<dbReference type="KEGG" id="llh:I41_33640"/>
<dbReference type="InterPro" id="IPR011990">
    <property type="entry name" value="TPR-like_helical_dom_sf"/>
</dbReference>
<reference evidence="1 2" key="1">
    <citation type="submission" date="2019-02" db="EMBL/GenBank/DDBJ databases">
        <title>Deep-cultivation of Planctomycetes and their phenomic and genomic characterization uncovers novel biology.</title>
        <authorList>
            <person name="Wiegand S."/>
            <person name="Jogler M."/>
            <person name="Boedeker C."/>
            <person name="Pinto D."/>
            <person name="Vollmers J."/>
            <person name="Rivas-Marin E."/>
            <person name="Kohn T."/>
            <person name="Peeters S.H."/>
            <person name="Heuer A."/>
            <person name="Rast P."/>
            <person name="Oberbeckmann S."/>
            <person name="Bunk B."/>
            <person name="Jeske O."/>
            <person name="Meyerdierks A."/>
            <person name="Storesund J.E."/>
            <person name="Kallscheuer N."/>
            <person name="Luecker S."/>
            <person name="Lage O.M."/>
            <person name="Pohl T."/>
            <person name="Merkel B.J."/>
            <person name="Hornburger P."/>
            <person name="Mueller R.-W."/>
            <person name="Bruemmer F."/>
            <person name="Labrenz M."/>
            <person name="Spormann A.M."/>
            <person name="Op den Camp H."/>
            <person name="Overmann J."/>
            <person name="Amann R."/>
            <person name="Jetten M.S.M."/>
            <person name="Mascher T."/>
            <person name="Medema M.H."/>
            <person name="Devos D.P."/>
            <person name="Kaster A.-K."/>
            <person name="Ovreas L."/>
            <person name="Rohde M."/>
            <person name="Galperin M.Y."/>
            <person name="Jogler C."/>
        </authorList>
    </citation>
    <scope>NUCLEOTIDE SEQUENCE [LARGE SCALE GENOMIC DNA]</scope>
    <source>
        <strain evidence="1 2">I41</strain>
    </source>
</reference>
<dbReference type="EMBL" id="CP036339">
    <property type="protein sequence ID" value="QDT74169.1"/>
    <property type="molecule type" value="Genomic_DNA"/>
</dbReference>
<evidence type="ECO:0000313" key="2">
    <source>
        <dbReference type="Proteomes" id="UP000317909"/>
    </source>
</evidence>
<dbReference type="SUPFAM" id="SSF48452">
    <property type="entry name" value="TPR-like"/>
    <property type="match status" value="1"/>
</dbReference>
<dbReference type="Gene3D" id="1.25.40.10">
    <property type="entry name" value="Tetratricopeptide repeat domain"/>
    <property type="match status" value="1"/>
</dbReference>
<dbReference type="Proteomes" id="UP000317909">
    <property type="component" value="Chromosome"/>
</dbReference>
<name>A0A517U0L9_9BACT</name>
<dbReference type="AlphaFoldDB" id="A0A517U0L9"/>